<name>A0AB74UID7_9VIRU</name>
<proteinExistence type="predicted"/>
<evidence type="ECO:0000313" key="2">
    <source>
        <dbReference type="EMBL" id="XHV10637.1"/>
    </source>
</evidence>
<gene>
    <name evidence="2" type="ORF">BL57_165c</name>
</gene>
<reference evidence="2" key="1">
    <citation type="submission" date="2024-10" db="EMBL/GenBank/DDBJ databases">
        <title>Genetic diversity among independent isolates of the Dolichocephalovirinae subfamily.</title>
        <authorList>
            <person name="Ely B."/>
            <person name="Thomas Q."/>
            <person name="Mohammadi T."/>
        </authorList>
    </citation>
    <scope>NUCLEOTIDE SEQUENCE</scope>
</reference>
<protein>
    <recommendedName>
        <fullName evidence="3">Transcriptional regulator</fullName>
    </recommendedName>
</protein>
<accession>A0AB74UID7</accession>
<dbReference type="EMBL" id="PQ287320">
    <property type="protein sequence ID" value="XHV10637.1"/>
    <property type="molecule type" value="Genomic_DNA"/>
</dbReference>
<evidence type="ECO:0008006" key="3">
    <source>
        <dbReference type="Google" id="ProtNLM"/>
    </source>
</evidence>
<organism evidence="2">
    <name type="scientific">Caulobacter phage BL57</name>
    <dbReference type="NCBI Taxonomy" id="3348355"/>
    <lineage>
        <taxon>Viruses</taxon>
    </lineage>
</organism>
<sequence length="105" mass="11634">MSEPIDIRETPDEAEMRRLLEEKAGPEMASQMLVSDKLSGEELRSIVGTSETGEPLSRKARRAAQAGEKGRGKTASLDRMYGKLVDEGLVRIVRKKGKPPQVVWL</sequence>
<feature type="region of interest" description="Disordered" evidence="1">
    <location>
        <begin position="47"/>
        <end position="75"/>
    </location>
</feature>
<evidence type="ECO:0000256" key="1">
    <source>
        <dbReference type="SAM" id="MobiDB-lite"/>
    </source>
</evidence>